<accession>A0A0W8FWA9</accession>
<evidence type="ECO:0000313" key="1">
    <source>
        <dbReference type="EMBL" id="KUG25130.1"/>
    </source>
</evidence>
<proteinExistence type="predicted"/>
<protein>
    <submittedName>
        <fullName evidence="1">Uncharacterized protein</fullName>
    </submittedName>
</protein>
<gene>
    <name evidence="1" type="ORF">ASZ90_005053</name>
</gene>
<name>A0A0W8FWA9_9ZZZZ</name>
<reference evidence="1" key="1">
    <citation type="journal article" date="2015" name="Proc. Natl. Acad. Sci. U.S.A.">
        <title>Networks of energetic and metabolic interactions define dynamics in microbial communities.</title>
        <authorList>
            <person name="Embree M."/>
            <person name="Liu J.K."/>
            <person name="Al-Bassam M.M."/>
            <person name="Zengler K."/>
        </authorList>
    </citation>
    <scope>NUCLEOTIDE SEQUENCE</scope>
</reference>
<comment type="caution">
    <text evidence="1">The sequence shown here is derived from an EMBL/GenBank/DDBJ whole genome shotgun (WGS) entry which is preliminary data.</text>
</comment>
<sequence>MKLSDLPASSVIAIPDQAEKLILFPVHLLSMIRELRE</sequence>
<dbReference type="AlphaFoldDB" id="A0A0W8FWA9"/>
<organism evidence="1">
    <name type="scientific">hydrocarbon metagenome</name>
    <dbReference type="NCBI Taxonomy" id="938273"/>
    <lineage>
        <taxon>unclassified sequences</taxon>
        <taxon>metagenomes</taxon>
        <taxon>ecological metagenomes</taxon>
    </lineage>
</organism>
<dbReference type="EMBL" id="LNQE01000763">
    <property type="protein sequence ID" value="KUG25130.1"/>
    <property type="molecule type" value="Genomic_DNA"/>
</dbReference>